<protein>
    <submittedName>
        <fullName evidence="3">Histidine phosphatase family protein</fullName>
    </submittedName>
</protein>
<dbReference type="InterPro" id="IPR029033">
    <property type="entry name" value="His_PPase_superfam"/>
</dbReference>
<accession>A0A931CV69</accession>
<dbReference type="CDD" id="cd07067">
    <property type="entry name" value="HP_PGM_like"/>
    <property type="match status" value="1"/>
</dbReference>
<dbReference type="PANTHER" id="PTHR48100">
    <property type="entry name" value="BROAD-SPECIFICITY PHOSPHATASE YOR283W-RELATED"/>
    <property type="match status" value="1"/>
</dbReference>
<evidence type="ECO:0000256" key="2">
    <source>
        <dbReference type="ARBA" id="ARBA00023235"/>
    </source>
</evidence>
<keyword evidence="1" id="KW-0324">Glycolysis</keyword>
<dbReference type="AlphaFoldDB" id="A0A931CV69"/>
<evidence type="ECO:0000313" key="4">
    <source>
        <dbReference type="Proteomes" id="UP000655366"/>
    </source>
</evidence>
<dbReference type="EMBL" id="JADNYM010000033">
    <property type="protein sequence ID" value="MBG0741549.1"/>
    <property type="molecule type" value="Genomic_DNA"/>
</dbReference>
<dbReference type="Proteomes" id="UP000655366">
    <property type="component" value="Unassembled WGS sequence"/>
</dbReference>
<evidence type="ECO:0000256" key="1">
    <source>
        <dbReference type="ARBA" id="ARBA00023152"/>
    </source>
</evidence>
<dbReference type="SMART" id="SM00855">
    <property type="entry name" value="PGAM"/>
    <property type="match status" value="1"/>
</dbReference>
<name>A0A931CV69_9MICC</name>
<keyword evidence="2" id="KW-0413">Isomerase</keyword>
<keyword evidence="4" id="KW-1185">Reference proteome</keyword>
<dbReference type="GO" id="GO:0005737">
    <property type="term" value="C:cytoplasm"/>
    <property type="evidence" value="ECO:0007669"/>
    <property type="project" value="TreeGrafter"/>
</dbReference>
<dbReference type="PROSITE" id="PS00175">
    <property type="entry name" value="PG_MUTASE"/>
    <property type="match status" value="1"/>
</dbReference>
<organism evidence="3 4">
    <name type="scientific">Arthrobacter terrae</name>
    <dbReference type="NCBI Taxonomy" id="2935737"/>
    <lineage>
        <taxon>Bacteria</taxon>
        <taxon>Bacillati</taxon>
        <taxon>Actinomycetota</taxon>
        <taxon>Actinomycetes</taxon>
        <taxon>Micrococcales</taxon>
        <taxon>Micrococcaceae</taxon>
        <taxon>Arthrobacter</taxon>
    </lineage>
</organism>
<dbReference type="SUPFAM" id="SSF53254">
    <property type="entry name" value="Phosphoglycerate mutase-like"/>
    <property type="match status" value="1"/>
</dbReference>
<evidence type="ECO:0000313" key="3">
    <source>
        <dbReference type="EMBL" id="MBG0741549.1"/>
    </source>
</evidence>
<sequence length="252" mass="27257">MGAVELMLIRHGESVGNVAATAAQAAGAKVIDMALRDADVPLSPTGFQQARALGKWLAALPETERPQSLWCSPYLRAQQTAEGAGATGFPGVRAGAQAGIRTDERLRDRELGILDLLTPAGARSRYPEESRRRQWLGKFYYRPPGGESWADVALRLRSLVADLDRLEDGRRVALFCHDAVILLMRYVCEGLTEGELLDVAARTVVLNGSVTRLVRPSGSGLWQSVSFSEVTHLEAEGTPVTVHAGDTDVQPK</sequence>
<dbReference type="PANTHER" id="PTHR48100:SF1">
    <property type="entry name" value="HISTIDINE PHOSPHATASE FAMILY PROTEIN-RELATED"/>
    <property type="match status" value="1"/>
</dbReference>
<dbReference type="RefSeq" id="WP_196398485.1">
    <property type="nucleotide sequence ID" value="NZ_JADNYM010000033.1"/>
</dbReference>
<dbReference type="InterPro" id="IPR050275">
    <property type="entry name" value="PGM_Phosphatase"/>
</dbReference>
<dbReference type="InterPro" id="IPR001345">
    <property type="entry name" value="PG/BPGM_mutase_AS"/>
</dbReference>
<gene>
    <name evidence="3" type="ORF">IV500_19495</name>
</gene>
<dbReference type="Gene3D" id="3.40.50.1240">
    <property type="entry name" value="Phosphoglycerate mutase-like"/>
    <property type="match status" value="1"/>
</dbReference>
<dbReference type="Pfam" id="PF00300">
    <property type="entry name" value="His_Phos_1"/>
    <property type="match status" value="1"/>
</dbReference>
<dbReference type="InterPro" id="IPR013078">
    <property type="entry name" value="His_Pase_superF_clade-1"/>
</dbReference>
<proteinExistence type="predicted"/>
<reference evidence="3 4" key="1">
    <citation type="submission" date="2020-11" db="EMBL/GenBank/DDBJ databases">
        <title>Arthrobacter antarcticus sp. nov., isolated from Antarctic Soil.</title>
        <authorList>
            <person name="Li J."/>
        </authorList>
    </citation>
    <scope>NUCLEOTIDE SEQUENCE [LARGE SCALE GENOMIC DNA]</scope>
    <source>
        <strain evidence="3 4">Z1-20</strain>
    </source>
</reference>
<comment type="caution">
    <text evidence="3">The sequence shown here is derived from an EMBL/GenBank/DDBJ whole genome shotgun (WGS) entry which is preliminary data.</text>
</comment>
<dbReference type="GO" id="GO:0016791">
    <property type="term" value="F:phosphatase activity"/>
    <property type="evidence" value="ECO:0007669"/>
    <property type="project" value="TreeGrafter"/>
</dbReference>